<feature type="domain" description="HDOD" evidence="1">
    <location>
        <begin position="12"/>
        <end position="209"/>
    </location>
</feature>
<evidence type="ECO:0000313" key="3">
    <source>
        <dbReference type="Proteomes" id="UP000290191"/>
    </source>
</evidence>
<dbReference type="EMBL" id="PDKO01000002">
    <property type="protein sequence ID" value="RXJ64092.1"/>
    <property type="molecule type" value="Genomic_DNA"/>
</dbReference>
<dbReference type="InterPro" id="IPR013976">
    <property type="entry name" value="HDOD"/>
</dbReference>
<evidence type="ECO:0000313" key="2">
    <source>
        <dbReference type="EMBL" id="RXJ64092.1"/>
    </source>
</evidence>
<dbReference type="RefSeq" id="WP_044418925.1">
    <property type="nucleotide sequence ID" value="NZ_CP041070.1"/>
</dbReference>
<dbReference type="Pfam" id="PF08668">
    <property type="entry name" value="HDOD"/>
    <property type="match status" value="1"/>
</dbReference>
<name>A0A4Q0Y243_9BACT</name>
<dbReference type="Gene3D" id="1.10.3210.10">
    <property type="entry name" value="Hypothetical protein af1432"/>
    <property type="match status" value="1"/>
</dbReference>
<dbReference type="PANTHER" id="PTHR33525">
    <property type="match status" value="1"/>
</dbReference>
<comment type="caution">
    <text evidence="2">The sequence shown here is derived from an EMBL/GenBank/DDBJ whole genome shotgun (WGS) entry which is preliminary data.</text>
</comment>
<dbReference type="STRING" id="877500.GCA_000935065_02858"/>
<keyword evidence="3" id="KW-1185">Reference proteome</keyword>
<gene>
    <name evidence="2" type="ORF">CRV06_03895</name>
</gene>
<dbReference type="InterPro" id="IPR052340">
    <property type="entry name" value="RNase_Y/CdgJ"/>
</dbReference>
<dbReference type="PANTHER" id="PTHR33525:SF3">
    <property type="entry name" value="RIBONUCLEASE Y"/>
    <property type="match status" value="1"/>
</dbReference>
<dbReference type="Proteomes" id="UP000290191">
    <property type="component" value="Unassembled WGS sequence"/>
</dbReference>
<accession>A0A4Q0Y243</accession>
<dbReference type="OrthoDB" id="9803649at2"/>
<reference evidence="2 3" key="1">
    <citation type="submission" date="2017-10" db="EMBL/GenBank/DDBJ databases">
        <title>Genomics of the genus Arcobacter.</title>
        <authorList>
            <person name="Perez-Cataluna A."/>
            <person name="Figueras M.J."/>
        </authorList>
    </citation>
    <scope>NUCLEOTIDE SEQUENCE [LARGE SCALE GENOMIC DNA]</scope>
    <source>
        <strain evidence="2 3">DSM 24636</strain>
    </source>
</reference>
<organism evidence="2 3">
    <name type="scientific">Halarcobacter anaerophilus</name>
    <dbReference type="NCBI Taxonomy" id="877500"/>
    <lineage>
        <taxon>Bacteria</taxon>
        <taxon>Pseudomonadati</taxon>
        <taxon>Campylobacterota</taxon>
        <taxon>Epsilonproteobacteria</taxon>
        <taxon>Campylobacterales</taxon>
        <taxon>Arcobacteraceae</taxon>
        <taxon>Halarcobacter</taxon>
    </lineage>
</organism>
<dbReference type="SUPFAM" id="SSF109604">
    <property type="entry name" value="HD-domain/PDEase-like"/>
    <property type="match status" value="1"/>
</dbReference>
<proteinExistence type="predicted"/>
<dbReference type="PROSITE" id="PS51833">
    <property type="entry name" value="HDOD"/>
    <property type="match status" value="1"/>
</dbReference>
<evidence type="ECO:0000259" key="1">
    <source>
        <dbReference type="PROSITE" id="PS51833"/>
    </source>
</evidence>
<sequence length="273" mass="31004">MKKLIIEKIDSLPALPKSVLELEEFRKMPHQEPLDLLKIIEKDPLIITTVLRVANSAMFGFVSEVETPRRAISLLGVNFTISIALGTVIQNLINTNLSAYDVSTEDFIFSSNLATSLVTNWVSKISLDLKEQLLLPAFLQEVGKFVISEVIIDSGKKEDFLSRLQINKNVSSVEKEFLGYSCARITANMFKHWNLSHNLIFTIGFVEDLENCPKEYLQKVQILEIIKILCDLRNPFSEQNIQRALNKATEFAMDTKPLIQSIESIKFKLDNDL</sequence>
<dbReference type="AlphaFoldDB" id="A0A4Q0Y243"/>
<protein>
    <submittedName>
        <fullName evidence="2">HDOD domain-containing protein</fullName>
    </submittedName>
</protein>